<dbReference type="CDD" id="cd06170">
    <property type="entry name" value="LuxR_C_like"/>
    <property type="match status" value="1"/>
</dbReference>
<dbReference type="PRINTS" id="PR00038">
    <property type="entry name" value="HTHLUXR"/>
</dbReference>
<name>A0ABV0L5I0_9PSEU</name>
<accession>A0ABV0L5I0</accession>
<dbReference type="InterPro" id="IPR000792">
    <property type="entry name" value="Tscrpt_reg_LuxR_C"/>
</dbReference>
<dbReference type="Pfam" id="PF00196">
    <property type="entry name" value="GerE"/>
    <property type="match status" value="1"/>
</dbReference>
<dbReference type="PROSITE" id="PS00622">
    <property type="entry name" value="HTH_LUXR_1"/>
    <property type="match status" value="1"/>
</dbReference>
<reference evidence="8 9" key="1">
    <citation type="submission" date="2024-05" db="EMBL/GenBank/DDBJ databases">
        <authorList>
            <person name="Zhao H."/>
            <person name="Xu Y."/>
            <person name="Lin S."/>
            <person name="Spain J.C."/>
            <person name="Zhou N.-Y."/>
        </authorList>
    </citation>
    <scope>NUCLEOTIDE SEQUENCE [LARGE SCALE GENOMIC DNA]</scope>
    <source>
        <strain evidence="8 9">NEAU-NG30</strain>
    </source>
</reference>
<dbReference type="Pfam" id="PF00072">
    <property type="entry name" value="Response_reg"/>
    <property type="match status" value="1"/>
</dbReference>
<dbReference type="SUPFAM" id="SSF46894">
    <property type="entry name" value="C-terminal effector domain of the bipartite response regulators"/>
    <property type="match status" value="1"/>
</dbReference>
<feature type="domain" description="Response regulatory" evidence="7">
    <location>
        <begin position="4"/>
        <end position="119"/>
    </location>
</feature>
<evidence type="ECO:0000256" key="5">
    <source>
        <dbReference type="PROSITE-ProRule" id="PRU00169"/>
    </source>
</evidence>
<gene>
    <name evidence="8" type="ORF">ABJI51_00665</name>
</gene>
<sequence length="224" mass="23561">MTIKVLIADDHDAVRFGLSTILGNADGIEVVGEAGDGAAAVRLARAFRPDVTLMDIRMPGVDGITATRELVEEGLSQVIVLTTFDLQEYVEGALRAGAAGFLIKSVPAPRLIEAVKLVAAGEGVLSPQVTRKLINAFAAATPERPPPPPPDGLATLTDREREVFACLGEGLTNAQIGTRLYIGETTVKTHVSRVLAKLGLHSRVQAAILARENGLTAADLREGP</sequence>
<dbReference type="PANTHER" id="PTHR43214">
    <property type="entry name" value="TWO-COMPONENT RESPONSE REGULATOR"/>
    <property type="match status" value="1"/>
</dbReference>
<keyword evidence="1 5" id="KW-0597">Phosphoprotein</keyword>
<evidence type="ECO:0000313" key="8">
    <source>
        <dbReference type="EMBL" id="MEQ0557561.1"/>
    </source>
</evidence>
<comment type="caution">
    <text evidence="8">The sequence shown here is derived from an EMBL/GenBank/DDBJ whole genome shotgun (WGS) entry which is preliminary data.</text>
</comment>
<evidence type="ECO:0000256" key="1">
    <source>
        <dbReference type="ARBA" id="ARBA00022553"/>
    </source>
</evidence>
<evidence type="ECO:0000256" key="3">
    <source>
        <dbReference type="ARBA" id="ARBA00023125"/>
    </source>
</evidence>
<dbReference type="PROSITE" id="PS50043">
    <property type="entry name" value="HTH_LUXR_2"/>
    <property type="match status" value="1"/>
</dbReference>
<keyword evidence="4" id="KW-0804">Transcription</keyword>
<dbReference type="Gene3D" id="3.40.50.2300">
    <property type="match status" value="1"/>
</dbReference>
<keyword evidence="2" id="KW-0805">Transcription regulation</keyword>
<keyword evidence="9" id="KW-1185">Reference proteome</keyword>
<dbReference type="InterPro" id="IPR039420">
    <property type="entry name" value="WalR-like"/>
</dbReference>
<evidence type="ECO:0000256" key="2">
    <source>
        <dbReference type="ARBA" id="ARBA00023015"/>
    </source>
</evidence>
<organism evidence="8 9">
    <name type="scientific">Amycolatopsis melonis</name>
    <dbReference type="NCBI Taxonomy" id="3156488"/>
    <lineage>
        <taxon>Bacteria</taxon>
        <taxon>Bacillati</taxon>
        <taxon>Actinomycetota</taxon>
        <taxon>Actinomycetes</taxon>
        <taxon>Pseudonocardiales</taxon>
        <taxon>Pseudonocardiaceae</taxon>
        <taxon>Amycolatopsis</taxon>
    </lineage>
</organism>
<evidence type="ECO:0000259" key="6">
    <source>
        <dbReference type="PROSITE" id="PS50043"/>
    </source>
</evidence>
<dbReference type="SMART" id="SM00448">
    <property type="entry name" value="REC"/>
    <property type="match status" value="1"/>
</dbReference>
<evidence type="ECO:0000259" key="7">
    <source>
        <dbReference type="PROSITE" id="PS50110"/>
    </source>
</evidence>
<dbReference type="EMBL" id="JBDZYD010000001">
    <property type="protein sequence ID" value="MEQ0557561.1"/>
    <property type="molecule type" value="Genomic_DNA"/>
</dbReference>
<evidence type="ECO:0000313" key="9">
    <source>
        <dbReference type="Proteomes" id="UP001440984"/>
    </source>
</evidence>
<feature type="domain" description="HTH luxR-type" evidence="6">
    <location>
        <begin position="149"/>
        <end position="214"/>
    </location>
</feature>
<dbReference type="RefSeq" id="WP_348946861.1">
    <property type="nucleotide sequence ID" value="NZ_JBDZYD010000001.1"/>
</dbReference>
<dbReference type="CDD" id="cd17535">
    <property type="entry name" value="REC_NarL-like"/>
    <property type="match status" value="1"/>
</dbReference>
<dbReference type="SMART" id="SM00421">
    <property type="entry name" value="HTH_LUXR"/>
    <property type="match status" value="1"/>
</dbReference>
<feature type="modified residue" description="4-aspartylphosphate" evidence="5">
    <location>
        <position position="55"/>
    </location>
</feature>
<dbReference type="PANTHER" id="PTHR43214:SF24">
    <property type="entry name" value="TRANSCRIPTIONAL REGULATORY PROTEIN NARL-RELATED"/>
    <property type="match status" value="1"/>
</dbReference>
<proteinExistence type="predicted"/>
<dbReference type="SUPFAM" id="SSF52172">
    <property type="entry name" value="CheY-like"/>
    <property type="match status" value="1"/>
</dbReference>
<keyword evidence="3" id="KW-0238">DNA-binding</keyword>
<evidence type="ECO:0000256" key="4">
    <source>
        <dbReference type="ARBA" id="ARBA00023163"/>
    </source>
</evidence>
<dbReference type="InterPro" id="IPR001789">
    <property type="entry name" value="Sig_transdc_resp-reg_receiver"/>
</dbReference>
<dbReference type="InterPro" id="IPR058245">
    <property type="entry name" value="NreC/VraR/RcsB-like_REC"/>
</dbReference>
<dbReference type="PROSITE" id="PS50110">
    <property type="entry name" value="RESPONSE_REGULATORY"/>
    <property type="match status" value="1"/>
</dbReference>
<dbReference type="InterPro" id="IPR011006">
    <property type="entry name" value="CheY-like_superfamily"/>
</dbReference>
<dbReference type="Proteomes" id="UP001440984">
    <property type="component" value="Unassembled WGS sequence"/>
</dbReference>
<protein>
    <submittedName>
        <fullName evidence="8">Response regulator transcription factor</fullName>
    </submittedName>
</protein>
<dbReference type="InterPro" id="IPR016032">
    <property type="entry name" value="Sig_transdc_resp-reg_C-effctor"/>
</dbReference>